<feature type="region of interest" description="Disordered" evidence="1">
    <location>
        <begin position="1"/>
        <end position="23"/>
    </location>
</feature>
<feature type="compositionally biased region" description="Low complexity" evidence="1">
    <location>
        <begin position="1"/>
        <end position="16"/>
    </location>
</feature>
<feature type="region of interest" description="Disordered" evidence="1">
    <location>
        <begin position="121"/>
        <end position="143"/>
    </location>
</feature>
<accession>A0AAD2K0H5</accession>
<feature type="compositionally biased region" description="Low complexity" evidence="1">
    <location>
        <begin position="121"/>
        <end position="138"/>
    </location>
</feature>
<comment type="caution">
    <text evidence="2">The sequence shown here is derived from an EMBL/GenBank/DDBJ whole genome shotgun (WGS) entry which is preliminary data.</text>
</comment>
<protein>
    <submittedName>
        <fullName evidence="2">Uncharacterized protein</fullName>
    </submittedName>
</protein>
<gene>
    <name evidence="2" type="ORF">MYCIT1_LOCUS17733</name>
</gene>
<proteinExistence type="predicted"/>
<keyword evidence="3" id="KW-1185">Reference proteome</keyword>
<evidence type="ECO:0000256" key="1">
    <source>
        <dbReference type="SAM" id="MobiDB-lite"/>
    </source>
</evidence>
<dbReference type="EMBL" id="CAVNYO010000181">
    <property type="protein sequence ID" value="CAK5272168.1"/>
    <property type="molecule type" value="Genomic_DNA"/>
</dbReference>
<sequence length="482" mass="53384">MYPHSSSSSRTVSPSSSDEDDFVQRRKEALNARSTCTTPSFNQSNKFSKCQISAAEAPSCPILQQGKGFGSLRNYTDYKSTLGSSEVLPKTVSRKPSRLFLKLKPSKSSFKSNDEVSLVTTTSSSSSSSHTPDLNDNPFPLPPMFSPCTSPIDEYFQERVSAPPQARFRIRRKPVPAYPETEDLSSSSAESSASETDGFDSDDLGSPQLVGPNVFIAYDAEPVTAATSAFTHVVRITGSALRAVSFNSQTTARTLTVSVGSPGSSSASSFMSELSNYLPVIADTHQHIDFSHSKTPHRKLYVRRKPVPVFLNAFEKEDDEITLEDSLLDMRGKKPWPSISYSDLLATQSVLPSSELLDVAHLLSDPPFDDDQSEFLVTPVVLQRRHIQSVLDFLRPHPFAPDARKRVLFVVPRDRQLALEGLLLAAAYVTHAERRNLDSVLRKFDRISGTVVPPWRLFRGDEDEIAMSHLEQLISTVWDHLQ</sequence>
<dbReference type="AlphaFoldDB" id="A0AAD2K0H5"/>
<evidence type="ECO:0000313" key="2">
    <source>
        <dbReference type="EMBL" id="CAK5272168.1"/>
    </source>
</evidence>
<feature type="compositionally biased region" description="Low complexity" evidence="1">
    <location>
        <begin position="185"/>
        <end position="195"/>
    </location>
</feature>
<dbReference type="Proteomes" id="UP001295794">
    <property type="component" value="Unassembled WGS sequence"/>
</dbReference>
<name>A0AAD2K0H5_9AGAR</name>
<feature type="region of interest" description="Disordered" evidence="1">
    <location>
        <begin position="167"/>
        <end position="206"/>
    </location>
</feature>
<organism evidence="2 3">
    <name type="scientific">Mycena citricolor</name>
    <dbReference type="NCBI Taxonomy" id="2018698"/>
    <lineage>
        <taxon>Eukaryota</taxon>
        <taxon>Fungi</taxon>
        <taxon>Dikarya</taxon>
        <taxon>Basidiomycota</taxon>
        <taxon>Agaricomycotina</taxon>
        <taxon>Agaricomycetes</taxon>
        <taxon>Agaricomycetidae</taxon>
        <taxon>Agaricales</taxon>
        <taxon>Marasmiineae</taxon>
        <taxon>Mycenaceae</taxon>
        <taxon>Mycena</taxon>
    </lineage>
</organism>
<reference evidence="2" key="1">
    <citation type="submission" date="2023-11" db="EMBL/GenBank/DDBJ databases">
        <authorList>
            <person name="De Vega J J."/>
            <person name="De Vega J J."/>
        </authorList>
    </citation>
    <scope>NUCLEOTIDE SEQUENCE</scope>
</reference>
<evidence type="ECO:0000313" key="3">
    <source>
        <dbReference type="Proteomes" id="UP001295794"/>
    </source>
</evidence>